<dbReference type="GO" id="GO:0016757">
    <property type="term" value="F:glycosyltransferase activity"/>
    <property type="evidence" value="ECO:0007669"/>
    <property type="project" value="UniProtKB-KW"/>
</dbReference>
<protein>
    <submittedName>
        <fullName evidence="2">Alpha-D-kanosaminyltransferase</fullName>
        <ecNumber evidence="2">2.4.1.301</ecNumber>
    </submittedName>
</protein>
<evidence type="ECO:0000259" key="1">
    <source>
        <dbReference type="Pfam" id="PF00534"/>
    </source>
</evidence>
<gene>
    <name evidence="2" type="primary">kanE</name>
    <name evidence="2" type="ORF">VP32_00014</name>
</gene>
<keyword evidence="2" id="KW-0808">Transferase</keyword>
<dbReference type="InterPro" id="IPR001296">
    <property type="entry name" value="Glyco_trans_1"/>
</dbReference>
<dbReference type="SUPFAM" id="SSF53756">
    <property type="entry name" value="UDP-Glycosyltransferase/glycogen phosphorylase"/>
    <property type="match status" value="1"/>
</dbReference>
<dbReference type="RefSeq" id="WP_140246634.1">
    <property type="nucleotide sequence ID" value="NZ_JAKEUC010000003.1"/>
</dbReference>
<feature type="domain" description="Glycosyl transferase family 1" evidence="1">
    <location>
        <begin position="170"/>
        <end position="315"/>
    </location>
</feature>
<dbReference type="Gene3D" id="3.40.50.2000">
    <property type="entry name" value="Glycogen Phosphorylase B"/>
    <property type="match status" value="2"/>
</dbReference>
<reference evidence="2" key="1">
    <citation type="submission" date="2020-08" db="EMBL/GenBank/DDBJ databases">
        <title>Genetic structure, function and evolution of capsule biosynthesis loci in Vibrio parahaemolyticus.</title>
        <authorList>
            <person name="Li L."/>
            <person name="Bian S."/>
        </authorList>
    </citation>
    <scope>NUCLEOTIDE SEQUENCE</scope>
    <source>
        <strain evidence="2">VP32</strain>
    </source>
</reference>
<evidence type="ECO:0000313" key="2">
    <source>
        <dbReference type="EMBL" id="QOS24464.1"/>
    </source>
</evidence>
<accession>A0A7M1WBM7</accession>
<dbReference type="PANTHER" id="PTHR12526:SF630">
    <property type="entry name" value="GLYCOSYLTRANSFERASE"/>
    <property type="match status" value="1"/>
</dbReference>
<dbReference type="CDD" id="cd03801">
    <property type="entry name" value="GT4_PimA-like"/>
    <property type="match status" value="1"/>
</dbReference>
<dbReference type="GO" id="GO:1901135">
    <property type="term" value="P:carbohydrate derivative metabolic process"/>
    <property type="evidence" value="ECO:0007669"/>
    <property type="project" value="UniProtKB-ARBA"/>
</dbReference>
<dbReference type="EC" id="2.4.1.301" evidence="2"/>
<keyword evidence="2" id="KW-0328">Glycosyltransferase</keyword>
<dbReference type="AlphaFoldDB" id="A0A7M1WBM7"/>
<name>A0A7M1WBM7_VIBPH</name>
<dbReference type="Pfam" id="PF00534">
    <property type="entry name" value="Glycos_transf_1"/>
    <property type="match status" value="1"/>
</dbReference>
<proteinExistence type="predicted"/>
<sequence>MKELIIISPSSVYGGGESYIITLVEVLTTRNLRVLCLNDMLYDKLTSLGAKCELFKSKKDLFLRLVKYAFSPNKKLVFNGLPESRLFAALFIMKGFLLITHSSESWGQGNDRSLRDKLRTRINKFVYDKKSTSIIAVCEYAKLNLSSNFKKANVYKIYNTGDISGITFRENERDFTFGFMGRLCTEKGIDSLIEMLRILDSSKSNCNLKFVIAGDGPKQKNIEDLINELTTISVSYVGFTAPEAFFSQIDCYILPSLTEGCPIAIIEAMSVGIPTIATNVGGVSELITHKENGFLFEPLDVKAMSDCILEIASNKSIISEFKVNCLNAHRLNFSKEIFSNSYNGLISKKLL</sequence>
<dbReference type="EMBL" id="MT898269">
    <property type="protein sequence ID" value="QOS24464.1"/>
    <property type="molecule type" value="Genomic_DNA"/>
</dbReference>
<dbReference type="PANTHER" id="PTHR12526">
    <property type="entry name" value="GLYCOSYLTRANSFERASE"/>
    <property type="match status" value="1"/>
</dbReference>
<organism evidence="2">
    <name type="scientific">Vibrio parahaemolyticus</name>
    <dbReference type="NCBI Taxonomy" id="670"/>
    <lineage>
        <taxon>Bacteria</taxon>
        <taxon>Pseudomonadati</taxon>
        <taxon>Pseudomonadota</taxon>
        <taxon>Gammaproteobacteria</taxon>
        <taxon>Vibrionales</taxon>
        <taxon>Vibrionaceae</taxon>
        <taxon>Vibrio</taxon>
    </lineage>
</organism>